<gene>
    <name evidence="8" type="ORF">HNQ77_004653</name>
</gene>
<evidence type="ECO:0000256" key="5">
    <source>
        <dbReference type="ARBA" id="ARBA00022448"/>
    </source>
</evidence>
<proteinExistence type="inferred from homology"/>
<dbReference type="PANTHER" id="PTHR42996">
    <property type="entry name" value="PHOSPHATE-BINDING PROTEIN PSTS"/>
    <property type="match status" value="1"/>
</dbReference>
<evidence type="ECO:0000256" key="2">
    <source>
        <dbReference type="ARBA" id="ARBA00008725"/>
    </source>
</evidence>
<dbReference type="InterPro" id="IPR050962">
    <property type="entry name" value="Phosphate-bind_PstS"/>
</dbReference>
<dbReference type="RefSeq" id="WP_050060304.1">
    <property type="nucleotide sequence ID" value="NZ_JACHEK010000010.1"/>
</dbReference>
<evidence type="ECO:0000259" key="7">
    <source>
        <dbReference type="Pfam" id="PF12849"/>
    </source>
</evidence>
<dbReference type="GO" id="GO:0042301">
    <property type="term" value="F:phosphate ion binding"/>
    <property type="evidence" value="ECO:0007669"/>
    <property type="project" value="InterPro"/>
</dbReference>
<reference evidence="8 9" key="1">
    <citation type="submission" date="2020-08" db="EMBL/GenBank/DDBJ databases">
        <title>Genomic Encyclopedia of Type Strains, Phase IV (KMG-IV): sequencing the most valuable type-strain genomes for metagenomic binning, comparative biology and taxonomic classification.</title>
        <authorList>
            <person name="Goeker M."/>
        </authorList>
    </citation>
    <scope>NUCLEOTIDE SEQUENCE [LARGE SCALE GENOMIC DNA]</scope>
    <source>
        <strain evidence="8 9">DSM 103733</strain>
    </source>
</reference>
<dbReference type="Proteomes" id="UP000538666">
    <property type="component" value="Unassembled WGS sequence"/>
</dbReference>
<dbReference type="InterPro" id="IPR005673">
    <property type="entry name" value="ABC_phos-bd_PstS"/>
</dbReference>
<comment type="subunit">
    <text evidence="3">The complex is composed of two ATP-binding proteins (PstB), two transmembrane proteins (PstC and PstA) and a solute-binding protein (PstS).</text>
</comment>
<keyword evidence="5" id="KW-0813">Transport</keyword>
<evidence type="ECO:0000313" key="8">
    <source>
        <dbReference type="EMBL" id="MBB6146674.1"/>
    </source>
</evidence>
<dbReference type="GO" id="GO:0043190">
    <property type="term" value="C:ATP-binding cassette (ABC) transporter complex"/>
    <property type="evidence" value="ECO:0007669"/>
    <property type="project" value="InterPro"/>
</dbReference>
<evidence type="ECO:0000313" key="9">
    <source>
        <dbReference type="Proteomes" id="UP000538666"/>
    </source>
</evidence>
<evidence type="ECO:0000256" key="4">
    <source>
        <dbReference type="ARBA" id="ARBA00021889"/>
    </source>
</evidence>
<dbReference type="SUPFAM" id="SSF53850">
    <property type="entry name" value="Periplasmic binding protein-like II"/>
    <property type="match status" value="1"/>
</dbReference>
<dbReference type="CDD" id="cd13565">
    <property type="entry name" value="PBP2_PstS"/>
    <property type="match status" value="1"/>
</dbReference>
<evidence type="ECO:0000256" key="6">
    <source>
        <dbReference type="ARBA" id="ARBA00022592"/>
    </source>
</evidence>
<evidence type="ECO:0000256" key="1">
    <source>
        <dbReference type="ARBA" id="ARBA00002841"/>
    </source>
</evidence>
<evidence type="ECO:0000256" key="3">
    <source>
        <dbReference type="ARBA" id="ARBA00011529"/>
    </source>
</evidence>
<accession>A0A841K8R7</accession>
<comment type="caution">
    <text evidence="8">The sequence shown here is derived from an EMBL/GenBank/DDBJ whole genome shotgun (WGS) entry which is preliminary data.</text>
</comment>
<organism evidence="8 9">
    <name type="scientific">Silvibacterium bohemicum</name>
    <dbReference type="NCBI Taxonomy" id="1577686"/>
    <lineage>
        <taxon>Bacteria</taxon>
        <taxon>Pseudomonadati</taxon>
        <taxon>Acidobacteriota</taxon>
        <taxon>Terriglobia</taxon>
        <taxon>Terriglobales</taxon>
        <taxon>Acidobacteriaceae</taxon>
        <taxon>Silvibacterium</taxon>
    </lineage>
</organism>
<dbReference type="Pfam" id="PF12849">
    <property type="entry name" value="PBP_like_2"/>
    <property type="match status" value="1"/>
</dbReference>
<comment type="similarity">
    <text evidence="2">Belongs to the PstS family.</text>
</comment>
<dbReference type="PANTHER" id="PTHR42996:SF1">
    <property type="entry name" value="PHOSPHATE-BINDING PROTEIN PSTS"/>
    <property type="match status" value="1"/>
</dbReference>
<dbReference type="NCBIfam" id="TIGR00975">
    <property type="entry name" value="3a0107s03"/>
    <property type="match status" value="1"/>
</dbReference>
<sequence length="487" mass="51337">MRLTFCGGRIPGYRTSGGKLLLFAVLFAFSLFQSGAQSQTSTGLHTVHSVFVAPAGSGPTAEATRRRLIDRLKKSSAVRVVNDAASADAILHSSAVIWPTGTVSPNPRSKSVMLTNYQGYLSAELTDASNRTLWSYLVTPSRFRMTNILDDLADNLSDRLLAALKAGVSTAATAPGATGSTTVSLRAAGATFPAPLYQKWFQSFAAEPGGFPIGYGAIGSVDGLQQLAASKIDMAASDIPAQQDSAQPGLLYFPTIVGGVVPIYNLPGSGRSLNLTPRLLADIYSGKIRKWNDSLIREANSGVRLPDTEIAVVHRSDGSGTTYAWTAFLATASPEWKTKVDASVTWPVGEDASGNEGVADKVAHTPNAIGYVELIYAIQHRLSYAAVQNPAGRFIKADLDSIIAAAANAHTPGASILNAAGRNAYPIATFTSLVVPTTGGNIERRAAVGKFLRWMLTTGQKQGSALGYAPLPREVVADELRAVDALK</sequence>
<feature type="domain" description="PBP" evidence="7">
    <location>
        <begin position="177"/>
        <end position="456"/>
    </location>
</feature>
<comment type="function">
    <text evidence="1">Part of the ABC transporter complex PstSACB involved in phosphate import.</text>
</comment>
<dbReference type="InterPro" id="IPR024370">
    <property type="entry name" value="PBP_domain"/>
</dbReference>
<keyword evidence="6" id="KW-0592">Phosphate transport</keyword>
<protein>
    <recommendedName>
        <fullName evidence="4">Phosphate-binding protein PstS</fullName>
    </recommendedName>
</protein>
<dbReference type="AlphaFoldDB" id="A0A841K8R7"/>
<dbReference type="Gene3D" id="3.40.190.10">
    <property type="entry name" value="Periplasmic binding protein-like II"/>
    <property type="match status" value="2"/>
</dbReference>
<name>A0A841K8R7_9BACT</name>
<dbReference type="GO" id="GO:0035435">
    <property type="term" value="P:phosphate ion transmembrane transport"/>
    <property type="evidence" value="ECO:0007669"/>
    <property type="project" value="InterPro"/>
</dbReference>
<keyword evidence="9" id="KW-1185">Reference proteome</keyword>
<dbReference type="EMBL" id="JACHEK010000010">
    <property type="protein sequence ID" value="MBB6146674.1"/>
    <property type="molecule type" value="Genomic_DNA"/>
</dbReference>
<dbReference type="OrthoDB" id="9790048at2"/>